<comment type="caution">
    <text evidence="2">The sequence shown here is derived from an EMBL/GenBank/DDBJ whole genome shotgun (WGS) entry which is preliminary data.</text>
</comment>
<dbReference type="InterPro" id="IPR054539">
    <property type="entry name" value="Beta-prop_PDH"/>
</dbReference>
<gene>
    <name evidence="2" type="ORF">A3G54_02190</name>
</gene>
<evidence type="ECO:0000313" key="2">
    <source>
        <dbReference type="EMBL" id="OGF93732.1"/>
    </source>
</evidence>
<dbReference type="EMBL" id="MFIQ01000007">
    <property type="protein sequence ID" value="OGF93732.1"/>
    <property type="molecule type" value="Genomic_DNA"/>
</dbReference>
<dbReference type="SUPFAM" id="SSF50952">
    <property type="entry name" value="Soluble quinoprotein glucose dehydrogenase"/>
    <property type="match status" value="1"/>
</dbReference>
<accession>A0A1F5Y0Y0</accession>
<dbReference type="Proteomes" id="UP000178894">
    <property type="component" value="Unassembled WGS sequence"/>
</dbReference>
<evidence type="ECO:0000259" key="1">
    <source>
        <dbReference type="Pfam" id="PF22807"/>
    </source>
</evidence>
<dbReference type="Pfam" id="PF22807">
    <property type="entry name" value="TrAA12"/>
    <property type="match status" value="1"/>
</dbReference>
<reference evidence="2 3" key="1">
    <citation type="journal article" date="2016" name="Nat. Commun.">
        <title>Thousands of microbial genomes shed light on interconnected biogeochemical processes in an aquifer system.</title>
        <authorList>
            <person name="Anantharaman K."/>
            <person name="Brown C.T."/>
            <person name="Hug L.A."/>
            <person name="Sharon I."/>
            <person name="Castelle C.J."/>
            <person name="Probst A.J."/>
            <person name="Thomas B.C."/>
            <person name="Singh A."/>
            <person name="Wilkins M.J."/>
            <person name="Karaoz U."/>
            <person name="Brodie E.L."/>
            <person name="Williams K.H."/>
            <person name="Hubbard S.S."/>
            <person name="Banfield J.F."/>
        </authorList>
    </citation>
    <scope>NUCLEOTIDE SEQUENCE [LARGE SCALE GENOMIC DNA]</scope>
</reference>
<dbReference type="AlphaFoldDB" id="A0A1F5Y0Y0"/>
<dbReference type="InterPro" id="IPR011041">
    <property type="entry name" value="Quinoprot_gluc/sorb_DH_b-prop"/>
</dbReference>
<dbReference type="Gene3D" id="2.120.10.30">
    <property type="entry name" value="TolB, C-terminal domain"/>
    <property type="match status" value="1"/>
</dbReference>
<dbReference type="STRING" id="1798364.A3G54_02190"/>
<name>A0A1F5Y0Y0_9BACT</name>
<organism evidence="2 3">
    <name type="scientific">Candidatus Giovannonibacteria bacterium RIFCSPLOWO2_12_FULL_44_15</name>
    <dbReference type="NCBI Taxonomy" id="1798364"/>
    <lineage>
        <taxon>Bacteria</taxon>
        <taxon>Candidatus Giovannoniibacteriota</taxon>
    </lineage>
</organism>
<feature type="domain" description="Pyrroloquinoline quinone-dependent pyranose dehydrogenase beta-propeller" evidence="1">
    <location>
        <begin position="26"/>
        <end position="330"/>
    </location>
</feature>
<proteinExistence type="predicted"/>
<sequence>MDNSTPIKLEQRTVTFANGSEATYELASEFDLAVAAEGLGKARFIAMSPDKRLFIPDMVDWNLSREGRIIILEDFDKETHKFKSKSVYLSGLRGPNSVEFYADSNGKSWIYIALTEKLIRYPYSPGDKAPTAKPETVALFPNKQNPTALGIVWHVTRTILFHNDLLYVSVGSGCNVCEEAQGDKRAMILAMDPDGKNQRVYADGLKNAVGIAWAEDALYATENGVDHLGADVPDDVMYKLVEGENYGWPYCYESGGKKHKELSWKWKQEPIPCENVPMSFASFGPHTAPLGITYFEKTHPLINKAFLVAQHGSHKVEIRNGYNILRVTLDGKQEVFMKGFLGEGEKRFGRPVHVFQYDENSFFFTDDFGGRLYFVYAK</sequence>
<evidence type="ECO:0000313" key="3">
    <source>
        <dbReference type="Proteomes" id="UP000178894"/>
    </source>
</evidence>
<dbReference type="InterPro" id="IPR011042">
    <property type="entry name" value="6-blade_b-propeller_TolB-like"/>
</dbReference>
<protein>
    <recommendedName>
        <fullName evidence="1">Pyrroloquinoline quinone-dependent pyranose dehydrogenase beta-propeller domain-containing protein</fullName>
    </recommendedName>
</protein>